<accession>A0A2S2QNR1</accession>
<dbReference type="InterPro" id="IPR016024">
    <property type="entry name" value="ARM-type_fold"/>
</dbReference>
<evidence type="ECO:0000259" key="3">
    <source>
        <dbReference type="Pfam" id="PF10350"/>
    </source>
</evidence>
<reference evidence="5" key="1">
    <citation type="submission" date="2018-04" db="EMBL/GenBank/DDBJ databases">
        <title>Transcriptome assembly of Sipha flava.</title>
        <authorList>
            <person name="Scully E.D."/>
            <person name="Geib S.M."/>
            <person name="Palmer N.A."/>
            <person name="Koch K."/>
            <person name="Bradshaw J."/>
            <person name="Heng-Moss T."/>
            <person name="Sarath G."/>
        </authorList>
    </citation>
    <scope>NUCLEOTIDE SEQUENCE</scope>
</reference>
<protein>
    <submittedName>
        <fullName evidence="5">Uncharacterized protein</fullName>
    </submittedName>
</protein>
<dbReference type="OrthoDB" id="6614653at2759"/>
<sequence>MLASEELLKQFSVEVIEKILHYDHTYLNNFNSFLHTIINNNEEVCMKNQKCLDIFKKIHLQLIDIIVYKKHSQDYQSLIPQIVFQTFYLSQQHIKNPSSDLEESKWILPVKIGEIDSNDIHTIHFVSLGEKLQLPSEKYDQYCLQIHIGAIKCLQFEKQLHFITDSIENICEMCFRHTEVNLEALKYLTDCVSVMTKEQWIVLSKFVYKVLMGQMNHHLPTIHDQCVLLFNKCLDLEDVNYILNIVMTEISWSLRIKFYMLTVIASKYGVKKILEKYDVLSISMWKCLNEPYLLSPCIGLYKIFIKDLSEDDFSHIVMQPIIHYLTSSNNISELTKYNFVTYLLPEMRSKHIGSLLILHEKMNIQSKSDLYLQISILKMIYNHNVEIENYQEILNLSLESGDTKIRSEAYTILCCSKITHDVLDLIYNFITDNINSDSLTLRLKLISGLEIMLRKYRKLDDLMFQFFDRLHEFILKNLIPGSNYQRKITSLKIYSILLKFYQNQDYVSSSCRHLLLTNLLDSEDIRKKCSEILVSYFIVTKQDRTYLNNWMKLGLNLCYDPLFYKNESGSTIIYTVTTLVYKSRLKIEIFDISESSVSAYILNLAQKQETLLKDHFVKNVINGTLYGLLDTLNNLSFEKNSPEKNKLSIIEIETMLNLIKNNLNLLLDTLASRMNSEGKTEAPSFAQMDIALSSLRNSNQNDMPMLPTNQFLLNFIWINIKICCDVASKYAVMLAVSNITDKQYQNTQIKLCADMIADVLIRCRHKGAMEATCRFLGVIIKHWKESYIWCQTMLTDYISCMKPENEISRRSAGIRYLIHAIVTNNKNTVKDCITQLFNIAKGNLCTDIDSIVDLPQARAQHLLTVIVSNASISTECLYPFMEDLIMLCIDNLNSPLWTIRNAALQFFGSLQVRLIGQNRLNNHFWLSHLPLEPLLYYFPRLMQRLQLLWSQTNNKLPSQARLIPFLSLLKAIKLQSWTLLPLENQQFLKNLRCHLWSTGFALEIYTVRNMAAQAYVNTIQVNKITSTLDKISNEIIKYNRGISFSEFKSSNHLHGLMSSYKYLKNIYLMEFNQECHVFNLAHEDLPPLCKSMYISMNCKVLGPFPSESMIGHNQVKCLMIENTITQSSNLLGLIECYMNGDQHTAISFLKCFKNCNINNNKVVIDKFIHYLNVDDRGIFKEIMMNIDVMLDAQFGELVKLEIATDFFSMILKRCTSYSEKDFIAMLPVLSWFCPSEARLTLLPFVCKYIDCNLYDSYDRCRSSKSLYYFTELKDDMRVWNAVVELLQDEDTDVRVQMTKFVNRICFNRSSILNPYMCLKKMFEMKIVCSMMNTQFAFTCYWNLLSNIKLRIEYDEIINPFFNEQSNVYQEQSNIMKLAFEGLKSLICSSNNLSYYREVVQTYLSSLRKECEFKGTFIDDSLMVLDTYSNLHFLKLYYKREILILLNFNDDLNIFFPILGLIHIPTKFL</sequence>
<dbReference type="PANTHER" id="PTHR14387:SF0">
    <property type="entry name" value="DUF2428 DOMAIN-CONTAINING PROTEIN"/>
    <property type="match status" value="1"/>
</dbReference>
<dbReference type="GO" id="GO:0005829">
    <property type="term" value="C:cytosol"/>
    <property type="evidence" value="ECO:0007669"/>
    <property type="project" value="TreeGrafter"/>
</dbReference>
<dbReference type="Pfam" id="PF10350">
    <property type="entry name" value="DUF2428"/>
    <property type="match status" value="1"/>
</dbReference>
<comment type="similarity">
    <text evidence="1">Belongs to the THADA family.</text>
</comment>
<evidence type="ECO:0000259" key="4">
    <source>
        <dbReference type="Pfam" id="PF25151"/>
    </source>
</evidence>
<dbReference type="InterPro" id="IPR051954">
    <property type="entry name" value="tRNA_methyltransferase_THADA"/>
</dbReference>
<keyword evidence="2" id="KW-0819">tRNA processing</keyword>
<organism evidence="5">
    <name type="scientific">Sipha flava</name>
    <name type="common">yellow sugarcane aphid</name>
    <dbReference type="NCBI Taxonomy" id="143950"/>
    <lineage>
        <taxon>Eukaryota</taxon>
        <taxon>Metazoa</taxon>
        <taxon>Ecdysozoa</taxon>
        <taxon>Arthropoda</taxon>
        <taxon>Hexapoda</taxon>
        <taxon>Insecta</taxon>
        <taxon>Pterygota</taxon>
        <taxon>Neoptera</taxon>
        <taxon>Paraneoptera</taxon>
        <taxon>Hemiptera</taxon>
        <taxon>Sternorrhyncha</taxon>
        <taxon>Aphidomorpha</taxon>
        <taxon>Aphidoidea</taxon>
        <taxon>Aphididae</taxon>
        <taxon>Sipha</taxon>
    </lineage>
</organism>
<dbReference type="PANTHER" id="PTHR14387">
    <property type="entry name" value="THADA/DEATH RECEPTOR INTERACTING PROTEIN"/>
    <property type="match status" value="1"/>
</dbReference>
<gene>
    <name evidence="5" type="ORF">g.20330</name>
</gene>
<feature type="domain" description="DUF2428" evidence="3">
    <location>
        <begin position="653"/>
        <end position="898"/>
    </location>
</feature>
<feature type="domain" description="tRNA (32-2'-O)-methyltransferase regulator THADA-like C-terminal TPR repeats region" evidence="4">
    <location>
        <begin position="900"/>
        <end position="1061"/>
    </location>
</feature>
<dbReference type="SUPFAM" id="SSF48371">
    <property type="entry name" value="ARM repeat"/>
    <property type="match status" value="2"/>
</dbReference>
<evidence type="ECO:0000256" key="2">
    <source>
        <dbReference type="ARBA" id="ARBA00022694"/>
    </source>
</evidence>
<evidence type="ECO:0000256" key="1">
    <source>
        <dbReference type="ARBA" id="ARBA00010409"/>
    </source>
</evidence>
<dbReference type="InterPro" id="IPR056842">
    <property type="entry name" value="THADA-like_TPR_C"/>
</dbReference>
<proteinExistence type="inferred from homology"/>
<evidence type="ECO:0000313" key="5">
    <source>
        <dbReference type="EMBL" id="MBY78772.1"/>
    </source>
</evidence>
<dbReference type="EMBL" id="GGMS01009569">
    <property type="protein sequence ID" value="MBY78772.1"/>
    <property type="molecule type" value="Transcribed_RNA"/>
</dbReference>
<dbReference type="Pfam" id="PF25151">
    <property type="entry name" value="TPR_Trm732_C"/>
    <property type="match status" value="1"/>
</dbReference>
<dbReference type="InterPro" id="IPR019442">
    <property type="entry name" value="THADA/TRM732_DUF2428"/>
</dbReference>
<dbReference type="GO" id="GO:0030488">
    <property type="term" value="P:tRNA methylation"/>
    <property type="evidence" value="ECO:0007669"/>
    <property type="project" value="TreeGrafter"/>
</dbReference>
<name>A0A2S2QNR1_9HEMI</name>